<dbReference type="Proteomes" id="UP001500013">
    <property type="component" value="Unassembled WGS sequence"/>
</dbReference>
<comment type="caution">
    <text evidence="2">The sequence shown here is derived from an EMBL/GenBank/DDBJ whole genome shotgun (WGS) entry which is preliminary data.</text>
</comment>
<gene>
    <name evidence="2" type="ORF">GCM10009817_27960</name>
</gene>
<feature type="region of interest" description="Disordered" evidence="1">
    <location>
        <begin position="79"/>
        <end position="102"/>
    </location>
</feature>
<evidence type="ECO:0000256" key="1">
    <source>
        <dbReference type="SAM" id="MobiDB-lite"/>
    </source>
</evidence>
<evidence type="ECO:0000313" key="2">
    <source>
        <dbReference type="EMBL" id="GAA1984917.1"/>
    </source>
</evidence>
<evidence type="ECO:0000313" key="3">
    <source>
        <dbReference type="Proteomes" id="UP001500013"/>
    </source>
</evidence>
<organism evidence="2 3">
    <name type="scientific">Terrabacter lapilli</name>
    <dbReference type="NCBI Taxonomy" id="436231"/>
    <lineage>
        <taxon>Bacteria</taxon>
        <taxon>Bacillati</taxon>
        <taxon>Actinomycetota</taxon>
        <taxon>Actinomycetes</taxon>
        <taxon>Micrococcales</taxon>
        <taxon>Intrasporangiaceae</taxon>
        <taxon>Terrabacter</taxon>
    </lineage>
</organism>
<keyword evidence="3" id="KW-1185">Reference proteome</keyword>
<accession>A0ABN2SDN5</accession>
<proteinExistence type="predicted"/>
<name>A0ABN2SDN5_9MICO</name>
<feature type="compositionally biased region" description="Gly residues" evidence="1">
    <location>
        <begin position="90"/>
        <end position="102"/>
    </location>
</feature>
<reference evidence="2 3" key="1">
    <citation type="journal article" date="2019" name="Int. J. Syst. Evol. Microbiol.">
        <title>The Global Catalogue of Microorganisms (GCM) 10K type strain sequencing project: providing services to taxonomists for standard genome sequencing and annotation.</title>
        <authorList>
            <consortium name="The Broad Institute Genomics Platform"/>
            <consortium name="The Broad Institute Genome Sequencing Center for Infectious Disease"/>
            <person name="Wu L."/>
            <person name="Ma J."/>
        </authorList>
    </citation>
    <scope>NUCLEOTIDE SEQUENCE [LARGE SCALE GENOMIC DNA]</scope>
    <source>
        <strain evidence="2 3">JCM 15628</strain>
    </source>
</reference>
<sequence length="102" mass="9947">MRAGGGTHIVALDVPSTSSDSCFSAQVDALLATDATGVLPVTTVLVDPESSANTILDSGTDAQVVADRAVNAVRATPTVGSPVSRATPLGAGGVRADGEGQG</sequence>
<protein>
    <submittedName>
        <fullName evidence="2">Uncharacterized protein</fullName>
    </submittedName>
</protein>
<dbReference type="EMBL" id="BAAAPU010000008">
    <property type="protein sequence ID" value="GAA1984917.1"/>
    <property type="molecule type" value="Genomic_DNA"/>
</dbReference>